<organism evidence="4 6">
    <name type="scientific">Aliarcobacter cryaerophilus</name>
    <dbReference type="NCBI Taxonomy" id="28198"/>
    <lineage>
        <taxon>Bacteria</taxon>
        <taxon>Pseudomonadati</taxon>
        <taxon>Campylobacterota</taxon>
        <taxon>Epsilonproteobacteria</taxon>
        <taxon>Campylobacterales</taxon>
        <taxon>Arcobacteraceae</taxon>
        <taxon>Aliarcobacter</taxon>
    </lineage>
</organism>
<dbReference type="SUPFAM" id="SSF56925">
    <property type="entry name" value="OMPA-like"/>
    <property type="match status" value="1"/>
</dbReference>
<accession>A0A1V9VBZ5</accession>
<reference evidence="5" key="2">
    <citation type="journal article" date="2022" name="Front. Microbiol.">
        <title>Species classification and novel plasmid identifications in Arcobacter cryaerophilus and Arcobacter cryaerophilus-like organisms.</title>
        <authorList>
            <person name="Zhou G."/>
            <person name="Wang M."/>
            <person name="Wang H."/>
            <person name="Chen X."/>
            <person name="Gu Y."/>
            <person name="Shao Z."/>
            <person name="Zhang J."/>
            <person name="Zhang M."/>
        </authorList>
    </citation>
    <scope>NUCLEOTIDE SEQUENCE</scope>
    <source>
        <strain evidence="5">ICDCAC48</strain>
    </source>
</reference>
<dbReference type="EMBL" id="LNTC01000041">
    <property type="protein sequence ID" value="OQR41611.1"/>
    <property type="molecule type" value="Genomic_DNA"/>
</dbReference>
<proteinExistence type="predicted"/>
<dbReference type="EMBL" id="CP099556">
    <property type="protein sequence ID" value="UYF42893.1"/>
    <property type="molecule type" value="Genomic_DNA"/>
</dbReference>
<keyword evidence="1 2" id="KW-0732">Signal</keyword>
<dbReference type="Pfam" id="PF13505">
    <property type="entry name" value="OMP_b-brl"/>
    <property type="match status" value="1"/>
</dbReference>
<dbReference type="RefSeq" id="WP_066221887.1">
    <property type="nucleotide sequence ID" value="NZ_CP099556.1"/>
</dbReference>
<dbReference type="InterPro" id="IPR011250">
    <property type="entry name" value="OMP/PagP_B-barrel"/>
</dbReference>
<dbReference type="InterPro" id="IPR027385">
    <property type="entry name" value="Beta-barrel_OMP"/>
</dbReference>
<evidence type="ECO:0000256" key="1">
    <source>
        <dbReference type="ARBA" id="ARBA00022729"/>
    </source>
</evidence>
<evidence type="ECO:0000259" key="3">
    <source>
        <dbReference type="Pfam" id="PF13505"/>
    </source>
</evidence>
<feature type="signal peptide" evidence="2">
    <location>
        <begin position="1"/>
        <end position="19"/>
    </location>
</feature>
<gene>
    <name evidence="4" type="ORF">AS859_04700</name>
    <name evidence="5" type="ORF">NGX11_08305</name>
</gene>
<protein>
    <submittedName>
        <fullName evidence="5">Porin family protein</fullName>
    </submittedName>
</protein>
<evidence type="ECO:0000313" key="6">
    <source>
        <dbReference type="Proteomes" id="UP000192599"/>
    </source>
</evidence>
<sequence>MRKIITSTILVGLLSSAFAMDTKIYAGASAAKVDNHSYTQYNIGHNTGTKLDNNIILAFGNSLGYGRVKTGLSATTVDMDGKVGYEFVQNLIAYGIGSGAVQFYDDSTYTGLGYGAALEYRISQTVSVEGSYKTMNMSKSNHSYDYDTANLGVKFGF</sequence>
<dbReference type="AlphaFoldDB" id="A0A1V9VBZ5"/>
<dbReference type="Proteomes" id="UP001164100">
    <property type="component" value="Chromosome"/>
</dbReference>
<dbReference type="Proteomes" id="UP000192599">
    <property type="component" value="Unassembled WGS sequence"/>
</dbReference>
<evidence type="ECO:0000256" key="2">
    <source>
        <dbReference type="SAM" id="SignalP"/>
    </source>
</evidence>
<evidence type="ECO:0000313" key="5">
    <source>
        <dbReference type="EMBL" id="UYF42893.1"/>
    </source>
</evidence>
<name>A0A1V9VBZ5_9BACT</name>
<feature type="domain" description="Outer membrane protein beta-barrel" evidence="3">
    <location>
        <begin position="17"/>
        <end position="157"/>
    </location>
</feature>
<feature type="chain" id="PRO_5010731667" evidence="2">
    <location>
        <begin position="20"/>
        <end position="157"/>
    </location>
</feature>
<evidence type="ECO:0000313" key="4">
    <source>
        <dbReference type="EMBL" id="OQR41611.1"/>
    </source>
</evidence>
<reference evidence="4 6" key="1">
    <citation type="submission" date="2017-04" db="EMBL/GenBank/DDBJ databases">
        <title>Accumulation and expression of multiple antibiotic resistance genes in Arcobacter cryaerophilus that thrives in sewage.</title>
        <authorList>
            <person name="Millar J.A."/>
            <person name="Raghavan R."/>
        </authorList>
    </citation>
    <scope>NUCLEOTIDE SEQUENCE [LARGE SCALE GENOMIC DNA]</scope>
    <source>
        <strain evidence="4 6">AZT-1</strain>
    </source>
</reference>